<gene>
    <name evidence="1" type="primary">pdeM</name>
    <name evidence="1" type="ORF">ACFOEX_00725</name>
</gene>
<protein>
    <submittedName>
        <fullName evidence="1">Ligase-associated DNA damage response endonuclease PdeM</fullName>
        <ecNumber evidence="1">3.1.-.-</ecNumber>
    </submittedName>
</protein>
<keyword evidence="1" id="KW-0436">Ligase</keyword>
<dbReference type="InterPro" id="IPR024173">
    <property type="entry name" value="Pesterase_MJ0037-like"/>
</dbReference>
<dbReference type="EC" id="3.1.-.-" evidence="1"/>
<keyword evidence="1" id="KW-0540">Nuclease</keyword>
<dbReference type="SUPFAM" id="SSF56300">
    <property type="entry name" value="Metallo-dependent phosphatases"/>
    <property type="match status" value="1"/>
</dbReference>
<accession>A0ABV7LBI2</accession>
<organism evidence="1 2">
    <name type="scientific">Camelimonas abortus</name>
    <dbReference type="NCBI Taxonomy" id="1017184"/>
    <lineage>
        <taxon>Bacteria</taxon>
        <taxon>Pseudomonadati</taxon>
        <taxon>Pseudomonadota</taxon>
        <taxon>Alphaproteobacteria</taxon>
        <taxon>Hyphomicrobiales</taxon>
        <taxon>Chelatococcaceae</taxon>
        <taxon>Camelimonas</taxon>
    </lineage>
</organism>
<keyword evidence="1" id="KW-0255">Endonuclease</keyword>
<dbReference type="PANTHER" id="PTHR39323:SF1">
    <property type="entry name" value="BLR1149 PROTEIN"/>
    <property type="match status" value="1"/>
</dbReference>
<dbReference type="NCBIfam" id="TIGR04123">
    <property type="entry name" value="P_estr_lig_assc"/>
    <property type="match status" value="1"/>
</dbReference>
<dbReference type="Gene3D" id="3.60.21.10">
    <property type="match status" value="1"/>
</dbReference>
<dbReference type="RefSeq" id="WP_376832070.1">
    <property type="nucleotide sequence ID" value="NZ_JBHLWR010000006.1"/>
</dbReference>
<dbReference type="PIRSF" id="PIRSF000887">
    <property type="entry name" value="Pesterase_MJ0037"/>
    <property type="match status" value="1"/>
</dbReference>
<dbReference type="PANTHER" id="PTHR39323">
    <property type="entry name" value="BLR1149 PROTEIN"/>
    <property type="match status" value="1"/>
</dbReference>
<dbReference type="InterPro" id="IPR029052">
    <property type="entry name" value="Metallo-depent_PP-like"/>
</dbReference>
<sequence>MGARIALAGVAFLADPSGALFDPAAGLMLVADLHLEKGSAFAARAALLPPYDTRATLLRLAGAAERLRPRAIAALGDSFHDRRGPARLAGDDRRLLAELQRGRDWLWITGNHDPQLPEWLGGEVHAEARHGPLTLRHVPGTAADDGAWIAGHLHPAARLRLRGRTLRRRCFVSDGRRCVLPAFGAYAGGLNVRDPAFRPLFPQGMEVRLAGERRVFAVPVAMLAPD</sequence>
<dbReference type="EMBL" id="JBHRUV010000004">
    <property type="protein sequence ID" value="MFC3264884.1"/>
    <property type="molecule type" value="Genomic_DNA"/>
</dbReference>
<name>A0ABV7LBI2_9HYPH</name>
<keyword evidence="2" id="KW-1185">Reference proteome</keyword>
<evidence type="ECO:0000313" key="1">
    <source>
        <dbReference type="EMBL" id="MFC3264884.1"/>
    </source>
</evidence>
<dbReference type="GO" id="GO:0016787">
    <property type="term" value="F:hydrolase activity"/>
    <property type="evidence" value="ECO:0007669"/>
    <property type="project" value="UniProtKB-KW"/>
</dbReference>
<evidence type="ECO:0000313" key="2">
    <source>
        <dbReference type="Proteomes" id="UP001595536"/>
    </source>
</evidence>
<dbReference type="GO" id="GO:0016874">
    <property type="term" value="F:ligase activity"/>
    <property type="evidence" value="ECO:0007669"/>
    <property type="project" value="UniProtKB-KW"/>
</dbReference>
<proteinExistence type="predicted"/>
<keyword evidence="1" id="KW-0378">Hydrolase</keyword>
<reference evidence="2" key="1">
    <citation type="journal article" date="2019" name="Int. J. Syst. Evol. Microbiol.">
        <title>The Global Catalogue of Microorganisms (GCM) 10K type strain sequencing project: providing services to taxonomists for standard genome sequencing and annotation.</title>
        <authorList>
            <consortium name="The Broad Institute Genomics Platform"/>
            <consortium name="The Broad Institute Genome Sequencing Center for Infectious Disease"/>
            <person name="Wu L."/>
            <person name="Ma J."/>
        </authorList>
    </citation>
    <scope>NUCLEOTIDE SEQUENCE [LARGE SCALE GENOMIC DNA]</scope>
    <source>
        <strain evidence="2">CCM 7941</strain>
    </source>
</reference>
<comment type="caution">
    <text evidence="1">The sequence shown here is derived from an EMBL/GenBank/DDBJ whole genome shotgun (WGS) entry which is preliminary data.</text>
</comment>
<dbReference type="GO" id="GO:0004519">
    <property type="term" value="F:endonuclease activity"/>
    <property type="evidence" value="ECO:0007669"/>
    <property type="project" value="UniProtKB-KW"/>
</dbReference>
<dbReference type="InterPro" id="IPR026336">
    <property type="entry name" value="PdeM-like"/>
</dbReference>
<dbReference type="Proteomes" id="UP001595536">
    <property type="component" value="Unassembled WGS sequence"/>
</dbReference>